<evidence type="ECO:0000256" key="1">
    <source>
        <dbReference type="SAM" id="MobiDB-lite"/>
    </source>
</evidence>
<dbReference type="EMBL" id="ML991775">
    <property type="protein sequence ID" value="KAF2238658.1"/>
    <property type="molecule type" value="Genomic_DNA"/>
</dbReference>
<sequence length="152" mass="16962">MSPDLEITLLPGTSHLYFHEYQAKMDGPEGLKKSAERRLERPRYVSTDTCYATTALIASAEPYVLSTINQMTHLPKSSCKESNIRSDSLQPEAFSSHALTFPVDLESPVNMPGLDNFMAFPGTVNIPTSNSSKKVMRRPPTTTQRAPYPNWI</sequence>
<accession>A0A6A6HLI6</accession>
<dbReference type="Proteomes" id="UP000800092">
    <property type="component" value="Unassembled WGS sequence"/>
</dbReference>
<organism evidence="2 3">
    <name type="scientific">Viridothelium virens</name>
    <name type="common">Speckled blister lichen</name>
    <name type="synonym">Trypethelium virens</name>
    <dbReference type="NCBI Taxonomy" id="1048519"/>
    <lineage>
        <taxon>Eukaryota</taxon>
        <taxon>Fungi</taxon>
        <taxon>Dikarya</taxon>
        <taxon>Ascomycota</taxon>
        <taxon>Pezizomycotina</taxon>
        <taxon>Dothideomycetes</taxon>
        <taxon>Dothideomycetes incertae sedis</taxon>
        <taxon>Trypetheliales</taxon>
        <taxon>Trypetheliaceae</taxon>
        <taxon>Viridothelium</taxon>
    </lineage>
</organism>
<proteinExistence type="predicted"/>
<reference evidence="2" key="1">
    <citation type="journal article" date="2020" name="Stud. Mycol.">
        <title>101 Dothideomycetes genomes: a test case for predicting lifestyles and emergence of pathogens.</title>
        <authorList>
            <person name="Haridas S."/>
            <person name="Albert R."/>
            <person name="Binder M."/>
            <person name="Bloem J."/>
            <person name="Labutti K."/>
            <person name="Salamov A."/>
            <person name="Andreopoulos B."/>
            <person name="Baker S."/>
            <person name="Barry K."/>
            <person name="Bills G."/>
            <person name="Bluhm B."/>
            <person name="Cannon C."/>
            <person name="Castanera R."/>
            <person name="Culley D."/>
            <person name="Daum C."/>
            <person name="Ezra D."/>
            <person name="Gonzalez J."/>
            <person name="Henrissat B."/>
            <person name="Kuo A."/>
            <person name="Liang C."/>
            <person name="Lipzen A."/>
            <person name="Lutzoni F."/>
            <person name="Magnuson J."/>
            <person name="Mondo S."/>
            <person name="Nolan M."/>
            <person name="Ohm R."/>
            <person name="Pangilinan J."/>
            <person name="Park H.-J."/>
            <person name="Ramirez L."/>
            <person name="Alfaro M."/>
            <person name="Sun H."/>
            <person name="Tritt A."/>
            <person name="Yoshinaga Y."/>
            <person name="Zwiers L.-H."/>
            <person name="Turgeon B."/>
            <person name="Goodwin S."/>
            <person name="Spatafora J."/>
            <person name="Crous P."/>
            <person name="Grigoriev I."/>
        </authorList>
    </citation>
    <scope>NUCLEOTIDE SEQUENCE</scope>
    <source>
        <strain evidence="2">Tuck. ex Michener</strain>
    </source>
</reference>
<feature type="region of interest" description="Disordered" evidence="1">
    <location>
        <begin position="129"/>
        <end position="152"/>
    </location>
</feature>
<evidence type="ECO:0000313" key="3">
    <source>
        <dbReference type="Proteomes" id="UP000800092"/>
    </source>
</evidence>
<name>A0A6A6HLI6_VIRVR</name>
<evidence type="ECO:0000313" key="2">
    <source>
        <dbReference type="EMBL" id="KAF2238658.1"/>
    </source>
</evidence>
<protein>
    <submittedName>
        <fullName evidence="2">Uncharacterized protein</fullName>
    </submittedName>
</protein>
<keyword evidence="3" id="KW-1185">Reference proteome</keyword>
<dbReference type="AlphaFoldDB" id="A0A6A6HLI6"/>
<gene>
    <name evidence="2" type="ORF">EV356DRAFT_267772</name>
</gene>